<protein>
    <recommendedName>
        <fullName evidence="3">SMODS and SLOG-associating 2TM effector domain-containing protein</fullName>
    </recommendedName>
</protein>
<accession>A0A4Z1P720</accession>
<evidence type="ECO:0000256" key="2">
    <source>
        <dbReference type="SAM" id="Phobius"/>
    </source>
</evidence>
<gene>
    <name evidence="4" type="ORF">E6O75_ATG02450</name>
</gene>
<evidence type="ECO:0000313" key="5">
    <source>
        <dbReference type="Proteomes" id="UP000298493"/>
    </source>
</evidence>
<dbReference type="InterPro" id="IPR041622">
    <property type="entry name" value="SLATT_fungi"/>
</dbReference>
<feature type="region of interest" description="Disordered" evidence="1">
    <location>
        <begin position="1"/>
        <end position="49"/>
    </location>
</feature>
<feature type="domain" description="SMODS and SLOG-associating 2TM effector" evidence="3">
    <location>
        <begin position="100"/>
        <end position="214"/>
    </location>
</feature>
<dbReference type="NCBIfam" id="NF033635">
    <property type="entry name" value="SLATT_fungal"/>
    <property type="match status" value="1"/>
</dbReference>
<feature type="transmembrane region" description="Helical" evidence="2">
    <location>
        <begin position="109"/>
        <end position="132"/>
    </location>
</feature>
<evidence type="ECO:0000259" key="3">
    <source>
        <dbReference type="Pfam" id="PF18142"/>
    </source>
</evidence>
<evidence type="ECO:0000313" key="4">
    <source>
        <dbReference type="EMBL" id="TID24085.1"/>
    </source>
</evidence>
<dbReference type="PANTHER" id="PTHR38793">
    <property type="entry name" value="SLATT_FUNGAL DOMAIN-CONTAINING PROTEIN-RELATED"/>
    <property type="match status" value="1"/>
</dbReference>
<reference evidence="4 5" key="1">
    <citation type="submission" date="2019-04" db="EMBL/GenBank/DDBJ databases">
        <title>High contiguity whole genome sequence and gene annotation resource for two Venturia nashicola isolates.</title>
        <authorList>
            <person name="Prokchorchik M."/>
            <person name="Won K."/>
            <person name="Lee Y."/>
            <person name="Choi E.D."/>
            <person name="Segonzac C."/>
            <person name="Sohn K.H."/>
        </authorList>
    </citation>
    <scope>NUCLEOTIDE SEQUENCE [LARGE SCALE GENOMIC DNA]</scope>
    <source>
        <strain evidence="4 5">PRI2</strain>
    </source>
</reference>
<evidence type="ECO:0000256" key="1">
    <source>
        <dbReference type="SAM" id="MobiDB-lite"/>
    </source>
</evidence>
<dbReference type="EMBL" id="SNSC02000005">
    <property type="protein sequence ID" value="TID24085.1"/>
    <property type="molecule type" value="Genomic_DNA"/>
</dbReference>
<organism evidence="4 5">
    <name type="scientific">Venturia nashicola</name>
    <dbReference type="NCBI Taxonomy" id="86259"/>
    <lineage>
        <taxon>Eukaryota</taxon>
        <taxon>Fungi</taxon>
        <taxon>Dikarya</taxon>
        <taxon>Ascomycota</taxon>
        <taxon>Pezizomycotina</taxon>
        <taxon>Dothideomycetes</taxon>
        <taxon>Pleosporomycetidae</taxon>
        <taxon>Venturiales</taxon>
        <taxon>Venturiaceae</taxon>
        <taxon>Venturia</taxon>
    </lineage>
</organism>
<keyword evidence="2" id="KW-1133">Transmembrane helix</keyword>
<dbReference type="Proteomes" id="UP000298493">
    <property type="component" value="Unassembled WGS sequence"/>
</dbReference>
<keyword evidence="2" id="KW-0812">Transmembrane</keyword>
<dbReference type="AlphaFoldDB" id="A0A4Z1P720"/>
<feature type="compositionally biased region" description="Polar residues" evidence="1">
    <location>
        <begin position="16"/>
        <end position="31"/>
    </location>
</feature>
<dbReference type="PANTHER" id="PTHR38793:SF3">
    <property type="entry name" value="SMODS AND SLOG-ASSOCIATING 2TM EFFECTOR DOMAIN-CONTAINING PROTEIN"/>
    <property type="match status" value="1"/>
</dbReference>
<name>A0A4Z1P720_9PEZI</name>
<keyword evidence="5" id="KW-1185">Reference proteome</keyword>
<keyword evidence="2" id="KW-0472">Membrane</keyword>
<proteinExistence type="predicted"/>
<comment type="caution">
    <text evidence="4">The sequence shown here is derived from an EMBL/GenBank/DDBJ whole genome shotgun (WGS) entry which is preliminary data.</text>
</comment>
<feature type="transmembrane region" description="Helical" evidence="2">
    <location>
        <begin position="144"/>
        <end position="162"/>
    </location>
</feature>
<dbReference type="Pfam" id="PF18142">
    <property type="entry name" value="SLATT_fungal"/>
    <property type="match status" value="1"/>
</dbReference>
<sequence>MSQLNAGGIRMPGYQRVSSRMSEQSSTTVPVAQNEAPEKENSAPDTLSPAPLLNTAGPSFYKDPKTALTKTELARFTGMQSPLPGKKETPFGTLYTDVKRDYIHSKGQLILYETVAYSLLGLQLFLSAMFILLGSLKLKDSSNAVVALGALSTLIAGTMAFMKGQGQPARHRQKTLGLGKILRSLELLHQNVEWRAVTIVEIESLEKSYQDVLEEADANSPDFWAAVRSSPTPGKKTSGSA</sequence>